<dbReference type="EMBL" id="CAJNYU010002967">
    <property type="protein sequence ID" value="CAF3615832.1"/>
    <property type="molecule type" value="Genomic_DNA"/>
</dbReference>
<organism evidence="2 4">
    <name type="scientific">Rotaria socialis</name>
    <dbReference type="NCBI Taxonomy" id="392032"/>
    <lineage>
        <taxon>Eukaryota</taxon>
        <taxon>Metazoa</taxon>
        <taxon>Spiralia</taxon>
        <taxon>Gnathifera</taxon>
        <taxon>Rotifera</taxon>
        <taxon>Eurotatoria</taxon>
        <taxon>Bdelloidea</taxon>
        <taxon>Philodinida</taxon>
        <taxon>Philodinidae</taxon>
        <taxon>Rotaria</taxon>
    </lineage>
</organism>
<dbReference type="Proteomes" id="UP000663862">
    <property type="component" value="Unassembled WGS sequence"/>
</dbReference>
<comment type="caution">
    <text evidence="2">The sequence shown here is derived from an EMBL/GenBank/DDBJ whole genome shotgun (WGS) entry which is preliminary data.</text>
</comment>
<dbReference type="PROSITE" id="PS51886">
    <property type="entry name" value="TLDC"/>
    <property type="match status" value="1"/>
</dbReference>
<evidence type="ECO:0000313" key="3">
    <source>
        <dbReference type="EMBL" id="CAF4647716.1"/>
    </source>
</evidence>
<accession>A0A818P124</accession>
<reference evidence="2" key="1">
    <citation type="submission" date="2021-02" db="EMBL/GenBank/DDBJ databases">
        <authorList>
            <person name="Nowell W R."/>
        </authorList>
    </citation>
    <scope>NUCLEOTIDE SEQUENCE</scope>
</reference>
<evidence type="ECO:0000259" key="1">
    <source>
        <dbReference type="PROSITE" id="PS51886"/>
    </source>
</evidence>
<proteinExistence type="predicted"/>
<name>A0A818P124_9BILA</name>
<gene>
    <name evidence="2" type="ORF">FME351_LOCUS22676</name>
    <name evidence="3" type="ORF">TSG867_LOCUS30588</name>
</gene>
<evidence type="ECO:0000313" key="4">
    <source>
        <dbReference type="Proteomes" id="UP000663869"/>
    </source>
</evidence>
<evidence type="ECO:0000313" key="2">
    <source>
        <dbReference type="EMBL" id="CAF3615832.1"/>
    </source>
</evidence>
<dbReference type="PANTHER" id="PTHR23354">
    <property type="entry name" value="NUCLEOLAR PROTEIN 7/ESTROGEN RECEPTOR COACTIVATOR-RELATED"/>
    <property type="match status" value="1"/>
</dbReference>
<feature type="domain" description="TLDc" evidence="1">
    <location>
        <begin position="324"/>
        <end position="503"/>
    </location>
</feature>
<dbReference type="EMBL" id="CAJOBQ010004977">
    <property type="protein sequence ID" value="CAF4647716.1"/>
    <property type="molecule type" value="Genomic_DNA"/>
</dbReference>
<protein>
    <recommendedName>
        <fullName evidence="1">TLDc domain-containing protein</fullName>
    </recommendedName>
</protein>
<dbReference type="Gene3D" id="3.90.176.10">
    <property type="entry name" value="Toxin ADP-ribosyltransferase, Chain A, domain 1"/>
    <property type="match status" value="1"/>
</dbReference>
<dbReference type="AlphaFoldDB" id="A0A818P124"/>
<dbReference type="Proteomes" id="UP000663869">
    <property type="component" value="Unassembled WGS sequence"/>
</dbReference>
<sequence length="503" mass="56370">MATDPEPNLIISRYTDVNNEPVKKLLIPIKGYQDEPLLPLKIAVEPISHLFIDLEDYVLIALHNSQKPNDGLTVDESATIHLYTMQFQSGVSLYVILNHILRSEQRQDIKPWFPFLKLLMTALYKLPSLPATTIWRGVRDLDLQKKYETGARFAWWGVSSCTTTIDVLTSPRFLGKTGVRTMFAIHCVNGKSIVNHSYYSATEKEIILMPGSFFEVIGQIDAGSNLHIVELKEIDPPMELVKPPFQNATKSPSVSHDGAAGITTIPVSSYHSKPPRKSYASSIGHKKSANIFNEQPLFLTPTTAHISSYQAKPPSIDDPSSQTPFAQSTLLSSAQQCKLNEFYGKLNQQWELIFRGTRNGFHSEEFHRCCDNKGPTVTVIQSEDGYLFGGYTTVPWKTPEDSLFGAPKEDSTAYLFTLTNPHHIPATKFKIRNDQIAQAVLHRDDHGPCFGSGDICMRSNSNVNSESHSRFPQTYVDTTDIGKTLFTGSRYFATAEIETFRLM</sequence>
<dbReference type="Pfam" id="PF07534">
    <property type="entry name" value="TLD"/>
    <property type="match status" value="1"/>
</dbReference>
<dbReference type="SUPFAM" id="SSF56399">
    <property type="entry name" value="ADP-ribosylation"/>
    <property type="match status" value="1"/>
</dbReference>
<dbReference type="SMART" id="SM00584">
    <property type="entry name" value="TLDc"/>
    <property type="match status" value="1"/>
</dbReference>
<dbReference type="InterPro" id="IPR006571">
    <property type="entry name" value="TLDc_dom"/>
</dbReference>